<evidence type="ECO:0000256" key="1">
    <source>
        <dbReference type="SAM" id="Coils"/>
    </source>
</evidence>
<evidence type="ECO:0000313" key="4">
    <source>
        <dbReference type="Proteomes" id="UP000602510"/>
    </source>
</evidence>
<dbReference type="EMBL" id="WSZM01000058">
    <property type="protein sequence ID" value="KAF4044812.1"/>
    <property type="molecule type" value="Genomic_DNA"/>
</dbReference>
<evidence type="ECO:0000256" key="2">
    <source>
        <dbReference type="SAM" id="MobiDB-lite"/>
    </source>
</evidence>
<protein>
    <submittedName>
        <fullName evidence="3">Uncharacterized protein</fullName>
    </submittedName>
</protein>
<dbReference type="AlphaFoldDB" id="A0A833WLL9"/>
<keyword evidence="4" id="KW-1185">Reference proteome</keyword>
<feature type="coiled-coil region" evidence="1">
    <location>
        <begin position="127"/>
        <end position="227"/>
    </location>
</feature>
<evidence type="ECO:0000313" key="3">
    <source>
        <dbReference type="EMBL" id="KAF4044812.1"/>
    </source>
</evidence>
<feature type="region of interest" description="Disordered" evidence="2">
    <location>
        <begin position="241"/>
        <end position="263"/>
    </location>
</feature>
<reference evidence="3" key="1">
    <citation type="submission" date="2020-04" db="EMBL/GenBank/DDBJ databases">
        <title>Hybrid Assembly of Korean Phytophthora infestans isolates.</title>
        <authorList>
            <person name="Prokchorchik M."/>
            <person name="Lee Y."/>
            <person name="Seo J."/>
            <person name="Cho J.-H."/>
            <person name="Park Y.-E."/>
            <person name="Jang D.-C."/>
            <person name="Im J.-S."/>
            <person name="Choi J.-G."/>
            <person name="Park H.-J."/>
            <person name="Lee G.-B."/>
            <person name="Lee Y.-G."/>
            <person name="Hong S.-Y."/>
            <person name="Cho K."/>
            <person name="Sohn K.H."/>
        </authorList>
    </citation>
    <scope>NUCLEOTIDE SEQUENCE</scope>
    <source>
        <strain evidence="3">KR_1_A1</strain>
    </source>
</reference>
<dbReference type="Proteomes" id="UP000602510">
    <property type="component" value="Unassembled WGS sequence"/>
</dbReference>
<name>A0A833WLL9_PHYIN</name>
<feature type="compositionally biased region" description="Basic and acidic residues" evidence="2">
    <location>
        <begin position="243"/>
        <end position="263"/>
    </location>
</feature>
<gene>
    <name evidence="3" type="ORF">GN244_ATG02724</name>
</gene>
<keyword evidence="1" id="KW-0175">Coiled coil</keyword>
<sequence length="263" mass="29407">MLEDACSSSALVARKVVSAVSAVCCFASKKHHERDKLKTLRGSRLARDSATELRWGVAAAEEEDDYGPGSDDEDVLTSLGASYRAWRVYHREKRAHDYTKSRLVDAIRREAGLVKLLARVGDTAEGIERTLMRLEDLEATVVSLEEKYNAAVDGQVLSEDLALELEALQSQCQMHSDRLHEANAATSRWKSQYQEARSELASSSLEKERLEGELRKVKKAAVLAMNRQYVQLDANGASQSLLRADRHHDNENKKRSFSSDDIS</sequence>
<organism evidence="3 4">
    <name type="scientific">Phytophthora infestans</name>
    <name type="common">Potato late blight agent</name>
    <name type="synonym">Botrytis infestans</name>
    <dbReference type="NCBI Taxonomy" id="4787"/>
    <lineage>
        <taxon>Eukaryota</taxon>
        <taxon>Sar</taxon>
        <taxon>Stramenopiles</taxon>
        <taxon>Oomycota</taxon>
        <taxon>Peronosporomycetes</taxon>
        <taxon>Peronosporales</taxon>
        <taxon>Peronosporaceae</taxon>
        <taxon>Phytophthora</taxon>
    </lineage>
</organism>
<accession>A0A833WLL9</accession>
<proteinExistence type="predicted"/>
<comment type="caution">
    <text evidence="3">The sequence shown here is derived from an EMBL/GenBank/DDBJ whole genome shotgun (WGS) entry which is preliminary data.</text>
</comment>